<evidence type="ECO:0000256" key="7">
    <source>
        <dbReference type="ARBA" id="ARBA00023139"/>
    </source>
</evidence>
<comment type="function">
    <text evidence="11">Mediates the reversible addition of palmitate to target proteins, thereby regulating their membrane association and biological function.</text>
</comment>
<keyword evidence="2 11" id="KW-0808">Transferase</keyword>
<keyword evidence="6 11" id="KW-0472">Membrane</keyword>
<feature type="transmembrane region" description="Helical" evidence="11 12">
    <location>
        <begin position="174"/>
        <end position="199"/>
    </location>
</feature>
<dbReference type="EMBL" id="CABFNQ020000759">
    <property type="protein sequence ID" value="CAH0037789.1"/>
    <property type="molecule type" value="Genomic_DNA"/>
</dbReference>
<comment type="domain">
    <text evidence="11 12">The DHHC domain is required for palmitoyltransferase activity.</text>
</comment>
<evidence type="ECO:0000256" key="6">
    <source>
        <dbReference type="ARBA" id="ARBA00023136"/>
    </source>
</evidence>
<feature type="transmembrane region" description="Helical" evidence="11 12">
    <location>
        <begin position="12"/>
        <end position="30"/>
    </location>
</feature>
<comment type="caution">
    <text evidence="15">The sequence shown here is derived from an EMBL/GenBank/DDBJ whole genome shotgun (WGS) entry which is preliminary data.</text>
</comment>
<keyword evidence="4 11" id="KW-0256">Endoplasmic reticulum</keyword>
<evidence type="ECO:0000256" key="12">
    <source>
        <dbReference type="RuleBase" id="RU079119"/>
    </source>
</evidence>
<dbReference type="EC" id="2.3.1.225" evidence="11"/>
<evidence type="ECO:0000256" key="11">
    <source>
        <dbReference type="HAMAP-Rule" id="MF_03199"/>
    </source>
</evidence>
<dbReference type="OrthoDB" id="331948at2759"/>
<reference evidence="15" key="1">
    <citation type="submission" date="2021-10" db="EMBL/GenBank/DDBJ databases">
        <authorList>
            <person name="Piombo E."/>
        </authorList>
    </citation>
    <scope>NUCLEOTIDE SEQUENCE</scope>
</reference>
<comment type="similarity">
    <text evidence="11">Belongs to the DHHC palmitoyltransferase family. PFA4 subfamily.</text>
</comment>
<name>A0A9N9VYY0_9HYPO</name>
<evidence type="ECO:0000256" key="10">
    <source>
        <dbReference type="ARBA" id="ARBA00048048"/>
    </source>
</evidence>
<evidence type="ECO:0000256" key="13">
    <source>
        <dbReference type="SAM" id="MobiDB-lite"/>
    </source>
</evidence>
<evidence type="ECO:0000313" key="15">
    <source>
        <dbReference type="EMBL" id="CAH0037789.1"/>
    </source>
</evidence>
<dbReference type="Pfam" id="PF01529">
    <property type="entry name" value="DHHC"/>
    <property type="match status" value="1"/>
</dbReference>
<dbReference type="GO" id="GO:0019706">
    <property type="term" value="F:protein-cysteine S-palmitoyltransferase activity"/>
    <property type="evidence" value="ECO:0007669"/>
    <property type="project" value="UniProtKB-UniRule"/>
</dbReference>
<comment type="subcellular location">
    <subcellularLocation>
        <location evidence="11">Endoplasmic reticulum membrane</location>
        <topology evidence="11">Multi-pass membrane protein</topology>
    </subcellularLocation>
    <subcellularLocation>
        <location evidence="1">Membrane</location>
        <topology evidence="1">Multi-pass membrane protein</topology>
    </subcellularLocation>
</comment>
<feature type="transmembrane region" description="Helical" evidence="11 12">
    <location>
        <begin position="50"/>
        <end position="67"/>
    </location>
</feature>
<evidence type="ECO:0000256" key="8">
    <source>
        <dbReference type="ARBA" id="ARBA00023288"/>
    </source>
</evidence>
<keyword evidence="9 11" id="KW-0012">Acyltransferase</keyword>
<evidence type="ECO:0000256" key="3">
    <source>
        <dbReference type="ARBA" id="ARBA00022692"/>
    </source>
</evidence>
<feature type="active site" description="S-palmitoyl cysteine intermediate" evidence="11">
    <location>
        <position position="120"/>
    </location>
</feature>
<proteinExistence type="inferred from homology"/>
<dbReference type="Proteomes" id="UP000696573">
    <property type="component" value="Unassembled WGS sequence"/>
</dbReference>
<evidence type="ECO:0000256" key="5">
    <source>
        <dbReference type="ARBA" id="ARBA00022989"/>
    </source>
</evidence>
<dbReference type="HAMAP" id="MF_03199">
    <property type="entry name" value="DHHC_PAT_PFA4"/>
    <property type="match status" value="1"/>
</dbReference>
<protein>
    <recommendedName>
        <fullName evidence="11">Palmitoyltransferase PFA4</fullName>
        <ecNumber evidence="11">2.3.1.225</ecNumber>
    </recommendedName>
    <alternativeName>
        <fullName evidence="11">Protein S-acyltransferase</fullName>
        <shortName evidence="11">PAT</shortName>
    </alternativeName>
    <alternativeName>
        <fullName evidence="11">Protein fatty acyltransferase 4</fullName>
    </alternativeName>
</protein>
<feature type="transmembrane region" description="Helical" evidence="11 12">
    <location>
        <begin position="135"/>
        <end position="154"/>
    </location>
</feature>
<comment type="catalytic activity">
    <reaction evidence="10 11 12">
        <text>L-cysteinyl-[protein] + hexadecanoyl-CoA = S-hexadecanoyl-L-cysteinyl-[protein] + CoA</text>
        <dbReference type="Rhea" id="RHEA:36683"/>
        <dbReference type="Rhea" id="RHEA-COMP:10131"/>
        <dbReference type="Rhea" id="RHEA-COMP:11032"/>
        <dbReference type="ChEBI" id="CHEBI:29950"/>
        <dbReference type="ChEBI" id="CHEBI:57287"/>
        <dbReference type="ChEBI" id="CHEBI:57379"/>
        <dbReference type="ChEBI" id="CHEBI:74151"/>
        <dbReference type="EC" id="2.3.1.225"/>
    </reaction>
</comment>
<keyword evidence="16" id="KW-1185">Reference proteome</keyword>
<feature type="domain" description="Palmitoyltransferase DHHC" evidence="14">
    <location>
        <begin position="89"/>
        <end position="216"/>
    </location>
</feature>
<keyword evidence="5 11" id="KW-1133">Transmembrane helix</keyword>
<feature type="compositionally biased region" description="Acidic residues" evidence="13">
    <location>
        <begin position="365"/>
        <end position="396"/>
    </location>
</feature>
<feature type="compositionally biased region" description="Acidic residues" evidence="13">
    <location>
        <begin position="420"/>
        <end position="431"/>
    </location>
</feature>
<dbReference type="GO" id="GO:0005789">
    <property type="term" value="C:endoplasmic reticulum membrane"/>
    <property type="evidence" value="ECO:0007669"/>
    <property type="project" value="UniProtKB-SubCell"/>
</dbReference>
<evidence type="ECO:0000256" key="1">
    <source>
        <dbReference type="ARBA" id="ARBA00004141"/>
    </source>
</evidence>
<evidence type="ECO:0000256" key="4">
    <source>
        <dbReference type="ARBA" id="ARBA00022824"/>
    </source>
</evidence>
<evidence type="ECO:0000256" key="2">
    <source>
        <dbReference type="ARBA" id="ARBA00022679"/>
    </source>
</evidence>
<dbReference type="InterPro" id="IPR033682">
    <property type="entry name" value="PFA4"/>
</dbReference>
<dbReference type="AlphaFoldDB" id="A0A9N9VYY0"/>
<gene>
    <name evidence="11" type="primary">PFA4</name>
    <name evidence="15" type="ORF">CRHIZ90672A_00011312</name>
</gene>
<evidence type="ECO:0000256" key="9">
    <source>
        <dbReference type="ARBA" id="ARBA00023315"/>
    </source>
</evidence>
<dbReference type="InterPro" id="IPR001594">
    <property type="entry name" value="Palmitoyltrfase_DHHC"/>
</dbReference>
<organism evidence="15 16">
    <name type="scientific">Clonostachys rhizophaga</name>
    <dbReference type="NCBI Taxonomy" id="160324"/>
    <lineage>
        <taxon>Eukaryota</taxon>
        <taxon>Fungi</taxon>
        <taxon>Dikarya</taxon>
        <taxon>Ascomycota</taxon>
        <taxon>Pezizomycotina</taxon>
        <taxon>Sordariomycetes</taxon>
        <taxon>Hypocreomycetidae</taxon>
        <taxon>Hypocreales</taxon>
        <taxon>Bionectriaceae</taxon>
        <taxon>Clonostachys</taxon>
    </lineage>
</organism>
<evidence type="ECO:0000313" key="16">
    <source>
        <dbReference type="Proteomes" id="UP000696573"/>
    </source>
</evidence>
<sequence length="453" mass="51715">MAGFSDSPLVQDLAVPGVCLLIAFLSYASQLVFHHATTLEPGPPSRGETIVFNLLLAALWITYYRTVTTDPGRYVFPDKVMEVDDSAAGRWCKKCAAPKPPRAHHCRHCERCVPRMDHHCPWTANCVSFVTFPHFLRFLVFANLSLWNLGYFLWQRFAALWDDRNMPAYLGPTLFSLVALAVIALVWFVTSLALGIMLVNTIRGWALNQTMIEGWEIDRHEVVAARGGRDWWDVVGADGEKMRFEKIEFPYDIGIYANMSQAMGTSNPLLWLNPFAGTLRVSEDGKGAGWDWEENGFNREEGMWPPLDPEKVRRAARNWPAGRRDFAAELRAVDNEENTEDRKEAFKRRQEEDFKRKQRIIADLEEVGQFDDLEEEDEDEDEDEDDESDGGEEDDEKSPTLGISLPWVNSDGDRLHDYGVDEDAEDGIDDDVPLAELLRRRKNTRHVDEDDDA</sequence>
<dbReference type="PROSITE" id="PS50216">
    <property type="entry name" value="DHHC"/>
    <property type="match status" value="1"/>
</dbReference>
<keyword evidence="7 11" id="KW-0564">Palmitate</keyword>
<feature type="region of interest" description="Disordered" evidence="13">
    <location>
        <begin position="365"/>
        <end position="431"/>
    </location>
</feature>
<dbReference type="PANTHER" id="PTHR12246">
    <property type="entry name" value="PALMITOYLTRANSFERASE ZDHHC16"/>
    <property type="match status" value="1"/>
</dbReference>
<keyword evidence="3 11" id="KW-0812">Transmembrane</keyword>
<evidence type="ECO:0000259" key="14">
    <source>
        <dbReference type="Pfam" id="PF01529"/>
    </source>
</evidence>
<dbReference type="InterPro" id="IPR039859">
    <property type="entry name" value="PFA4/ZDH16/20/ERF2-like"/>
</dbReference>
<keyword evidence="8 11" id="KW-0449">Lipoprotein</keyword>
<accession>A0A9N9VYY0</accession>